<dbReference type="EC" id="2.7.11.1" evidence="2"/>
<gene>
    <name evidence="9" type="ORF">POL68_35955</name>
</gene>
<evidence type="ECO:0000256" key="1">
    <source>
        <dbReference type="ARBA" id="ARBA00010886"/>
    </source>
</evidence>
<keyword evidence="6 7" id="KW-0067">ATP-binding</keyword>
<keyword evidence="5 9" id="KW-0418">Kinase</keyword>
<dbReference type="PROSITE" id="PS00107">
    <property type="entry name" value="PROTEIN_KINASE_ATP"/>
    <property type="match status" value="1"/>
</dbReference>
<name>A0ABT5DK58_9BACT</name>
<feature type="binding site" evidence="7">
    <location>
        <position position="68"/>
    </location>
    <ligand>
        <name>ATP</name>
        <dbReference type="ChEBI" id="CHEBI:30616"/>
    </ligand>
</feature>
<protein>
    <recommendedName>
        <fullName evidence="2">non-specific serine/threonine protein kinase</fullName>
        <ecNumber evidence="2">2.7.11.1</ecNumber>
    </recommendedName>
</protein>
<dbReference type="GO" id="GO:0016301">
    <property type="term" value="F:kinase activity"/>
    <property type="evidence" value="ECO:0007669"/>
    <property type="project" value="UniProtKB-KW"/>
</dbReference>
<evidence type="ECO:0000256" key="5">
    <source>
        <dbReference type="ARBA" id="ARBA00022777"/>
    </source>
</evidence>
<evidence type="ECO:0000256" key="4">
    <source>
        <dbReference type="ARBA" id="ARBA00022741"/>
    </source>
</evidence>
<dbReference type="Gene3D" id="1.10.510.10">
    <property type="entry name" value="Transferase(Phosphotransferase) domain 1"/>
    <property type="match status" value="1"/>
</dbReference>
<dbReference type="PANTHER" id="PTHR43671:SF13">
    <property type="entry name" value="SERINE_THREONINE-PROTEIN KINASE NEK2"/>
    <property type="match status" value="1"/>
</dbReference>
<proteinExistence type="inferred from homology"/>
<dbReference type="Pfam" id="PF00069">
    <property type="entry name" value="Pkinase"/>
    <property type="match status" value="1"/>
</dbReference>
<dbReference type="InterPro" id="IPR000719">
    <property type="entry name" value="Prot_kinase_dom"/>
</dbReference>
<dbReference type="EMBL" id="JAQNDM010000002">
    <property type="protein sequence ID" value="MDC0713916.1"/>
    <property type="molecule type" value="Genomic_DNA"/>
</dbReference>
<organism evidence="9 10">
    <name type="scientific">Stigmatella ashevillensis</name>
    <dbReference type="NCBI Taxonomy" id="2995309"/>
    <lineage>
        <taxon>Bacteria</taxon>
        <taxon>Pseudomonadati</taxon>
        <taxon>Myxococcota</taxon>
        <taxon>Myxococcia</taxon>
        <taxon>Myxococcales</taxon>
        <taxon>Cystobacterineae</taxon>
        <taxon>Archangiaceae</taxon>
        <taxon>Stigmatella</taxon>
    </lineage>
</organism>
<accession>A0ABT5DK58</accession>
<keyword evidence="4 7" id="KW-0547">Nucleotide-binding</keyword>
<keyword evidence="3" id="KW-0808">Transferase</keyword>
<evidence type="ECO:0000259" key="8">
    <source>
        <dbReference type="PROSITE" id="PS50011"/>
    </source>
</evidence>
<evidence type="ECO:0000256" key="2">
    <source>
        <dbReference type="ARBA" id="ARBA00012513"/>
    </source>
</evidence>
<evidence type="ECO:0000256" key="3">
    <source>
        <dbReference type="ARBA" id="ARBA00022679"/>
    </source>
</evidence>
<dbReference type="Gene3D" id="3.30.200.20">
    <property type="entry name" value="Phosphorylase Kinase, domain 1"/>
    <property type="match status" value="1"/>
</dbReference>
<dbReference type="CDD" id="cd14014">
    <property type="entry name" value="STKc_PknB_like"/>
    <property type="match status" value="1"/>
</dbReference>
<keyword evidence="10" id="KW-1185">Reference proteome</keyword>
<dbReference type="InterPro" id="IPR011009">
    <property type="entry name" value="Kinase-like_dom_sf"/>
</dbReference>
<evidence type="ECO:0000313" key="9">
    <source>
        <dbReference type="EMBL" id="MDC0713916.1"/>
    </source>
</evidence>
<comment type="similarity">
    <text evidence="1">Belongs to the protein kinase superfamily. NEK Ser/Thr protein kinase family. NIMA subfamily.</text>
</comment>
<sequence>MRRWQYRTSPACGLLAGVQTGSAKTVEVPSRRYGRYRLRSRLGEGGMAEVFLADAVDSRGQPFSVALKLMRKDVSVEAFADEADLMGVLDHPNLVRKLEDGEAFGRPFIAIEFLSGGDLERLLRTHERLLRRVPLGMAIHICIEVLRALAYFHQARTRSGRPLELVHGDITPSNIFFSGEGEVKLGDFGVAKSRGADIGPQDGILAGKLHYLAPEQTRGEPPTPASDLFALGIVLHELVVGTHPFLREETDEARVMAAIRAGKLNLPDALDRPLAQILRRALAPDTASRYHTAGEFAGALFAWLLDSGQSPSRLQLQDWLKTLSGPPLL</sequence>
<evidence type="ECO:0000256" key="6">
    <source>
        <dbReference type="ARBA" id="ARBA00022840"/>
    </source>
</evidence>
<dbReference type="PANTHER" id="PTHR43671">
    <property type="entry name" value="SERINE/THREONINE-PROTEIN KINASE NEK"/>
    <property type="match status" value="1"/>
</dbReference>
<dbReference type="PROSITE" id="PS50011">
    <property type="entry name" value="PROTEIN_KINASE_DOM"/>
    <property type="match status" value="1"/>
</dbReference>
<dbReference type="InterPro" id="IPR050660">
    <property type="entry name" value="NEK_Ser/Thr_kinase"/>
</dbReference>
<feature type="domain" description="Protein kinase" evidence="8">
    <location>
        <begin position="36"/>
        <end position="304"/>
    </location>
</feature>
<dbReference type="RefSeq" id="WP_272144377.1">
    <property type="nucleotide sequence ID" value="NZ_JAQNDM010000002.1"/>
</dbReference>
<dbReference type="Proteomes" id="UP001221838">
    <property type="component" value="Unassembled WGS sequence"/>
</dbReference>
<evidence type="ECO:0000256" key="7">
    <source>
        <dbReference type="PROSITE-ProRule" id="PRU10141"/>
    </source>
</evidence>
<dbReference type="SUPFAM" id="SSF56112">
    <property type="entry name" value="Protein kinase-like (PK-like)"/>
    <property type="match status" value="1"/>
</dbReference>
<comment type="caution">
    <text evidence="9">The sequence shown here is derived from an EMBL/GenBank/DDBJ whole genome shotgun (WGS) entry which is preliminary data.</text>
</comment>
<dbReference type="PROSITE" id="PS00109">
    <property type="entry name" value="PROTEIN_KINASE_TYR"/>
    <property type="match status" value="1"/>
</dbReference>
<reference evidence="9 10" key="1">
    <citation type="submission" date="2022-11" db="EMBL/GenBank/DDBJ databases">
        <title>Minimal conservation of predation-associated metabolite biosynthetic gene clusters underscores biosynthetic potential of Myxococcota including descriptions for ten novel species: Archangium lansinium sp. nov., Myxococcus landrumus sp. nov., Nannocystis bai.</title>
        <authorList>
            <person name="Ahearne A."/>
            <person name="Stevens C."/>
            <person name="Dowd S."/>
        </authorList>
    </citation>
    <scope>NUCLEOTIDE SEQUENCE [LARGE SCALE GENOMIC DNA]</scope>
    <source>
        <strain evidence="9 10">NCWAL01</strain>
    </source>
</reference>
<dbReference type="InterPro" id="IPR008266">
    <property type="entry name" value="Tyr_kinase_AS"/>
</dbReference>
<evidence type="ECO:0000313" key="10">
    <source>
        <dbReference type="Proteomes" id="UP001221838"/>
    </source>
</evidence>
<dbReference type="InterPro" id="IPR017441">
    <property type="entry name" value="Protein_kinase_ATP_BS"/>
</dbReference>